<organism evidence="3 4">
    <name type="scientific">Nonomuraea glycinis</name>
    <dbReference type="NCBI Taxonomy" id="2047744"/>
    <lineage>
        <taxon>Bacteria</taxon>
        <taxon>Bacillati</taxon>
        <taxon>Actinomycetota</taxon>
        <taxon>Actinomycetes</taxon>
        <taxon>Streptosporangiales</taxon>
        <taxon>Streptosporangiaceae</taxon>
        <taxon>Nonomuraea</taxon>
    </lineage>
</organism>
<gene>
    <name evidence="3" type="ORF">GCM10012278_64150</name>
</gene>
<dbReference type="EMBL" id="BMNK01000013">
    <property type="protein sequence ID" value="GGP13224.1"/>
    <property type="molecule type" value="Genomic_DNA"/>
</dbReference>
<dbReference type="InterPro" id="IPR011089">
    <property type="entry name" value="GmrSD_C"/>
</dbReference>
<dbReference type="Pfam" id="PF07510">
    <property type="entry name" value="GmrSD_C"/>
    <property type="match status" value="1"/>
</dbReference>
<reference evidence="3" key="2">
    <citation type="submission" date="2020-09" db="EMBL/GenBank/DDBJ databases">
        <authorList>
            <person name="Sun Q."/>
            <person name="Zhou Y."/>
        </authorList>
    </citation>
    <scope>NUCLEOTIDE SEQUENCE</scope>
    <source>
        <strain evidence="3">CGMCC 4.7430</strain>
    </source>
</reference>
<evidence type="ECO:0000313" key="4">
    <source>
        <dbReference type="Proteomes" id="UP000660745"/>
    </source>
</evidence>
<feature type="domain" description="GmrSD restriction endonucleases N-terminal" evidence="1">
    <location>
        <begin position="9"/>
        <end position="225"/>
    </location>
</feature>
<evidence type="ECO:0000259" key="2">
    <source>
        <dbReference type="Pfam" id="PF07510"/>
    </source>
</evidence>
<feature type="domain" description="GmrSD restriction endonucleases C-terminal" evidence="2">
    <location>
        <begin position="408"/>
        <end position="547"/>
    </location>
</feature>
<evidence type="ECO:0008006" key="5">
    <source>
        <dbReference type="Google" id="ProtNLM"/>
    </source>
</evidence>
<dbReference type="AlphaFoldDB" id="A0A918ABE0"/>
<comment type="caution">
    <text evidence="3">The sequence shown here is derived from an EMBL/GenBank/DDBJ whole genome shotgun (WGS) entry which is preliminary data.</text>
</comment>
<protein>
    <recommendedName>
        <fullName evidence="5">DUF262 domain-containing protein</fullName>
    </recommendedName>
</protein>
<accession>A0A918ABE0</accession>
<keyword evidence="4" id="KW-1185">Reference proteome</keyword>
<sequence length="832" mass="94526">MKAVQITLRSLFKAEQQMVVPLYQRPYSWGRDQLERLWSDISRQAAALKENGVAGHFLGSVVLAPSPDSVQWDVRWIVVDGQQRLTTLLLALCVIRDHLAMEDPGHRSRINGLCLINADKQEERRYRLLPTHADRQEFQLCVEGVGEDVDGKIGEAYRFFREKLIEVDDPADPDSIRRIETVILDCLDLVQIAAGRDDDVFQIFESINNTGMRLSEADLIRNYVFMCLPTRSEDVYEQHWLPAQRRLGIKGLEELMRLMLVLTYGEQAQRMDVYRGHQKLLHNARGDEENVEQYVVELARRAGHLERILKPDETTSIGVSIAFLGGFRTTSTYPVIMKLLEFLDDGHAADQEVVQALQYIESFLVRRFIGRVPASLTPVFQRLARLLTPNQPVTETVMAELSRPQLKWSSDKEFRRDVTEKNFYGWGSQSQQKFILRRLEESYPSKERADLSSTDITIEHVLPQNPTESWLNGLAGEGDDPRLMHRQLVHTLGNLTLTGYNPELGNTPFEQKRELFRGSGIAMNQKIAQHDKWGKEEILARAEELADRAIEIWPGPDESSRVEVPVPDWAPLTRILAAIPPATWVSYGDLAWLIGSHAVPVRVYLDKESVPGRHRVLTSDGEPPSDGRSVTRNELRQAMQSLVDDGIELDELGRARAEQRIIVRELAKELGLLGAKGLRESELSHGEHQYISDPQRHYLERLGETSGPQVAGAVQRLLDHWRSRGGELEYTRGGASCAPILRRGREVLAALRFYAEKVEIPFGTLKRRAPLDDAARRKAFRDRLNAAPGVDIPVTKLQNYPSFRVTLLADEAVWDVVLGALDWFQDIVQQEP</sequence>
<evidence type="ECO:0000259" key="1">
    <source>
        <dbReference type="Pfam" id="PF03235"/>
    </source>
</evidence>
<dbReference type="Proteomes" id="UP000660745">
    <property type="component" value="Unassembled WGS sequence"/>
</dbReference>
<name>A0A918ABE0_9ACTN</name>
<dbReference type="RefSeq" id="WP_189142467.1">
    <property type="nucleotide sequence ID" value="NZ_BMNK01000013.1"/>
</dbReference>
<evidence type="ECO:0000313" key="3">
    <source>
        <dbReference type="EMBL" id="GGP13224.1"/>
    </source>
</evidence>
<reference evidence="3" key="1">
    <citation type="journal article" date="2014" name="Int. J. Syst. Evol. Microbiol.">
        <title>Complete genome sequence of Corynebacterium casei LMG S-19264T (=DSM 44701T), isolated from a smear-ripened cheese.</title>
        <authorList>
            <consortium name="US DOE Joint Genome Institute (JGI-PGF)"/>
            <person name="Walter F."/>
            <person name="Albersmeier A."/>
            <person name="Kalinowski J."/>
            <person name="Ruckert C."/>
        </authorList>
    </citation>
    <scope>NUCLEOTIDE SEQUENCE</scope>
    <source>
        <strain evidence="3">CGMCC 4.7430</strain>
    </source>
</reference>
<dbReference type="InterPro" id="IPR004919">
    <property type="entry name" value="GmrSD_N"/>
</dbReference>
<dbReference type="Pfam" id="PF03235">
    <property type="entry name" value="GmrSD_N"/>
    <property type="match status" value="1"/>
</dbReference>
<dbReference type="PANTHER" id="PTHR35149:SF2">
    <property type="entry name" value="DUF262 DOMAIN-CONTAINING PROTEIN"/>
    <property type="match status" value="1"/>
</dbReference>
<proteinExistence type="predicted"/>
<dbReference type="PANTHER" id="PTHR35149">
    <property type="entry name" value="SLL5132 PROTEIN"/>
    <property type="match status" value="1"/>
</dbReference>